<dbReference type="AlphaFoldDB" id="A0A7Z7MVC9"/>
<dbReference type="Proteomes" id="UP000242886">
    <property type="component" value="Chromosome SDENCHOL"/>
</dbReference>
<reference evidence="1" key="1">
    <citation type="submission" date="2017-03" db="EMBL/GenBank/DDBJ databases">
        <authorList>
            <consortium name="AG Boll"/>
        </authorList>
    </citation>
    <scope>NUCLEOTIDE SEQUENCE [LARGE SCALE GENOMIC DNA]</scope>
    <source>
        <strain evidence="1">Chol</strain>
    </source>
</reference>
<keyword evidence="2" id="KW-1185">Reference proteome</keyword>
<accession>A0A7Z7MVC9</accession>
<gene>
    <name evidence="1" type="ORF">SDENCHOL_20266</name>
</gene>
<evidence type="ECO:0000313" key="1">
    <source>
        <dbReference type="EMBL" id="SMB26989.1"/>
    </source>
</evidence>
<organism evidence="1 2">
    <name type="scientific">Sterolibacterium denitrificans</name>
    <dbReference type="NCBI Taxonomy" id="157592"/>
    <lineage>
        <taxon>Bacteria</taxon>
        <taxon>Pseudomonadati</taxon>
        <taxon>Pseudomonadota</taxon>
        <taxon>Betaproteobacteria</taxon>
        <taxon>Nitrosomonadales</taxon>
        <taxon>Sterolibacteriaceae</taxon>
        <taxon>Sterolibacterium</taxon>
    </lineage>
</organism>
<sequence length="142" mass="14729">MHLSISSSDMTGLMTHCRSRASRWRAFSLTSNARTRLRAASSSETSLAATSAAARRLASACCASSSAISGSDATAADTAEADSSVWPVSATSWANAGVAEATASSNDMPNTNLDPEAMIFTIIFLSFHGIYASLSLSSPRQS</sequence>
<evidence type="ECO:0000313" key="2">
    <source>
        <dbReference type="Proteomes" id="UP000242886"/>
    </source>
</evidence>
<dbReference type="EMBL" id="LT837803">
    <property type="protein sequence ID" value="SMB26989.1"/>
    <property type="molecule type" value="Genomic_DNA"/>
</dbReference>
<proteinExistence type="predicted"/>
<protein>
    <submittedName>
        <fullName evidence="1">Uncharacterized protein</fullName>
    </submittedName>
</protein>
<name>A0A7Z7MVC9_9PROT</name>